<dbReference type="EMBL" id="JAXOVW010000004">
    <property type="protein sequence ID" value="MDZ5606137.1"/>
    <property type="molecule type" value="Genomic_DNA"/>
</dbReference>
<reference evidence="2" key="1">
    <citation type="submission" date="2023-11" db="EMBL/GenBank/DDBJ databases">
        <title>Genome Sequence of Bacillus pseudomycoides stain BUPM19.</title>
        <authorList>
            <person name="Farhat A."/>
        </authorList>
    </citation>
    <scope>NUCLEOTIDE SEQUENCE [LARGE SCALE GENOMIC DNA]</scope>
    <source>
        <strain evidence="2">BUPM19</strain>
    </source>
</reference>
<organism evidence="1 2">
    <name type="scientific">Bacillus bingmayongensis</name>
    <dbReference type="NCBI Taxonomy" id="1150157"/>
    <lineage>
        <taxon>Bacteria</taxon>
        <taxon>Bacillati</taxon>
        <taxon>Bacillota</taxon>
        <taxon>Bacilli</taxon>
        <taxon>Bacillales</taxon>
        <taxon>Bacillaceae</taxon>
        <taxon>Bacillus</taxon>
    </lineage>
</organism>
<gene>
    <name evidence="1" type="ORF">U2I54_03180</name>
</gene>
<dbReference type="PROSITE" id="PS51257">
    <property type="entry name" value="PROKAR_LIPOPROTEIN"/>
    <property type="match status" value="1"/>
</dbReference>
<evidence type="ECO:0000313" key="2">
    <source>
        <dbReference type="Proteomes" id="UP001291930"/>
    </source>
</evidence>
<evidence type="ECO:0000313" key="1">
    <source>
        <dbReference type="EMBL" id="MDZ5606137.1"/>
    </source>
</evidence>
<proteinExistence type="predicted"/>
<accession>A0ABU5JRR8</accession>
<keyword evidence="2" id="KW-1185">Reference proteome</keyword>
<dbReference type="RefSeq" id="WP_374216754.1">
    <property type="nucleotide sequence ID" value="NZ_JAXOVW010000004.1"/>
</dbReference>
<evidence type="ECO:0008006" key="3">
    <source>
        <dbReference type="Google" id="ProtNLM"/>
    </source>
</evidence>
<dbReference type="Proteomes" id="UP001291930">
    <property type="component" value="Unassembled WGS sequence"/>
</dbReference>
<sequence length="333" mass="38801">MQIIKHVMLLAVSLVFLSGCNYENEEEVKKYIKDKHGIDVVVKNWGGIHEGNMGHTYHIVEVKDNKHIQFRVEVNGFFHSTIKGDEYEYGKNAYEEYKKFKPTLKEIEKLGYSELDEENAIQYVVVDSGGTTETPTNELLLTLKSSNKIDYSLFESKELDRLFALSQLIQENNKKITQLEIRDNKGDYTGLSFKDVQESTTKEELLLTMKNASKDYWTYLIQTQVEDKVKGIQNESFKFKEIVCSYTENGDCPAYNVTLDFNKGMLRYKNNPNLIEDLTKVVTLVKEELHNKKFTIYFTSKGSKSMYEGWIESKDMKESETTEEFLKKYFHVE</sequence>
<protein>
    <recommendedName>
        <fullName evidence="3">Lipoprotein</fullName>
    </recommendedName>
</protein>
<comment type="caution">
    <text evidence="1">The sequence shown here is derived from an EMBL/GenBank/DDBJ whole genome shotgun (WGS) entry which is preliminary data.</text>
</comment>
<name>A0ABU5JRR8_9BACI</name>